<sequence length="237" mass="26198">MGFLTSTALVSSSFLIGTLFTSLLWDGTVLYGLKEPISKATIDAVESYYLTWWNGPMAVKMFLHFVMLLLFLSLVAKFARHSETAFYFSGGSLLMLILCASLYIVITIPSMRTIAQDPLSATALVLPGEDIFTRFQNYFISRNSGLLAERARQNAEKVAQLGPMSWDDRVVHVQVMCAANTLAMGLLVGVVLLQVSEWYLEETIVKEAQEEARKQELTAASVAAGAPVKVTEEKKKQ</sequence>
<reference evidence="4" key="1">
    <citation type="submission" date="2015-02" db="EMBL/GenBank/DDBJ databases">
        <authorList>
            <person name="Gon?alves P."/>
        </authorList>
    </citation>
    <scope>NUCLEOTIDE SEQUENCE [LARGE SCALE GENOMIC DNA]</scope>
</reference>
<accession>A0A0D6EG45</accession>
<dbReference type="OrthoDB" id="5229808at2759"/>
<dbReference type="EMBL" id="CENE01000001">
    <property type="protein sequence ID" value="CEQ38738.1"/>
    <property type="molecule type" value="Genomic_DNA"/>
</dbReference>
<keyword evidence="2" id="KW-1133">Transmembrane helix</keyword>
<evidence type="ECO:0000256" key="2">
    <source>
        <dbReference type="SAM" id="Phobius"/>
    </source>
</evidence>
<dbReference type="Pfam" id="PF08229">
    <property type="entry name" value="SHR3_chaperone"/>
    <property type="match status" value="1"/>
</dbReference>
<dbReference type="GO" id="GO:0005789">
    <property type="term" value="C:endoplasmic reticulum membrane"/>
    <property type="evidence" value="ECO:0007669"/>
    <property type="project" value="TreeGrafter"/>
</dbReference>
<keyword evidence="4" id="KW-1185">Reference proteome</keyword>
<keyword evidence="2" id="KW-0812">Transmembrane</keyword>
<feature type="region of interest" description="Disordered" evidence="1">
    <location>
        <begin position="216"/>
        <end position="237"/>
    </location>
</feature>
<name>A0A0D6EG45_SPOSA</name>
<evidence type="ECO:0000313" key="3">
    <source>
        <dbReference type="EMBL" id="CEQ38738.1"/>
    </source>
</evidence>
<gene>
    <name evidence="3" type="primary">SPOSA6832_00195</name>
</gene>
<dbReference type="PANTHER" id="PTHR28228">
    <property type="entry name" value="SECRETORY COMPONENT PROTEIN SHR3"/>
    <property type="match status" value="1"/>
</dbReference>
<dbReference type="AlphaFoldDB" id="A0A0D6EG45"/>
<organism evidence="3 4">
    <name type="scientific">Sporidiobolus salmonicolor</name>
    <name type="common">Yeast-like fungus</name>
    <name type="synonym">Sporobolomyces salmonicolor</name>
    <dbReference type="NCBI Taxonomy" id="5005"/>
    <lineage>
        <taxon>Eukaryota</taxon>
        <taxon>Fungi</taxon>
        <taxon>Dikarya</taxon>
        <taxon>Basidiomycota</taxon>
        <taxon>Pucciniomycotina</taxon>
        <taxon>Microbotryomycetes</taxon>
        <taxon>Sporidiobolales</taxon>
        <taxon>Sporidiobolaceae</taxon>
        <taxon>Sporobolomyces</taxon>
    </lineage>
</organism>
<keyword evidence="2" id="KW-0472">Membrane</keyword>
<feature type="transmembrane region" description="Helical" evidence="2">
    <location>
        <begin position="61"/>
        <end position="79"/>
    </location>
</feature>
<dbReference type="InterPro" id="IPR013248">
    <property type="entry name" value="Psh3/Shr3"/>
</dbReference>
<dbReference type="PANTHER" id="PTHR28228:SF1">
    <property type="entry name" value="SECRETORY COMPONENT PROTEIN SHR3"/>
    <property type="match status" value="1"/>
</dbReference>
<evidence type="ECO:0000313" key="4">
    <source>
        <dbReference type="Proteomes" id="UP000243876"/>
    </source>
</evidence>
<dbReference type="GO" id="GO:0006888">
    <property type="term" value="P:endoplasmic reticulum to Golgi vesicle-mediated transport"/>
    <property type="evidence" value="ECO:0007669"/>
    <property type="project" value="TreeGrafter"/>
</dbReference>
<dbReference type="GO" id="GO:0051082">
    <property type="term" value="F:unfolded protein binding"/>
    <property type="evidence" value="ECO:0007669"/>
    <property type="project" value="TreeGrafter"/>
</dbReference>
<proteinExistence type="predicted"/>
<evidence type="ECO:0000256" key="1">
    <source>
        <dbReference type="SAM" id="MobiDB-lite"/>
    </source>
</evidence>
<protein>
    <submittedName>
        <fullName evidence="3">SPOSA6832_00195-mRNA-1:cds</fullName>
    </submittedName>
</protein>
<feature type="transmembrane region" description="Helical" evidence="2">
    <location>
        <begin position="7"/>
        <end position="25"/>
    </location>
</feature>
<feature type="transmembrane region" description="Helical" evidence="2">
    <location>
        <begin position="86"/>
        <end position="106"/>
    </location>
</feature>
<dbReference type="Proteomes" id="UP000243876">
    <property type="component" value="Unassembled WGS sequence"/>
</dbReference>
<feature type="transmembrane region" description="Helical" evidence="2">
    <location>
        <begin position="171"/>
        <end position="193"/>
    </location>
</feature>
<dbReference type="SMART" id="SM00786">
    <property type="entry name" value="SHR3_chaperone"/>
    <property type="match status" value="1"/>
</dbReference>